<gene>
    <name evidence="1" type="ORF">G8E10_07765</name>
</gene>
<evidence type="ECO:0000313" key="1">
    <source>
        <dbReference type="EMBL" id="NHT75637.1"/>
    </source>
</evidence>
<dbReference type="EMBL" id="JAANCM010000003">
    <property type="protein sequence ID" value="NHT75637.1"/>
    <property type="molecule type" value="Genomic_DNA"/>
</dbReference>
<accession>A0AA43ZEY9</accession>
<proteinExistence type="predicted"/>
<dbReference type="Proteomes" id="UP001155840">
    <property type="component" value="Unassembled WGS sequence"/>
</dbReference>
<name>A0AA43ZEY9_9HYPH</name>
<dbReference type="RefSeq" id="WP_110801698.1">
    <property type="nucleotide sequence ID" value="NZ_JAANCM010000003.1"/>
</dbReference>
<protein>
    <submittedName>
        <fullName evidence="1">Uncharacterized protein</fullName>
    </submittedName>
</protein>
<sequence>MSARRPMEARSGIVAIIVFSSLVLLLMQARKDVQSNLSIQEARRDMCTVMEEPDPHFGDQRHRPLLPSGKASVQIKTAQFTLDQIVRM</sequence>
<comment type="caution">
    <text evidence="1">The sequence shown here is derived from an EMBL/GenBank/DDBJ whole genome shotgun (WGS) entry which is preliminary data.</text>
</comment>
<dbReference type="AlphaFoldDB" id="A0AA43ZEY9"/>
<reference evidence="1" key="1">
    <citation type="submission" date="2020-03" db="EMBL/GenBank/DDBJ databases">
        <title>Ferranicluibacter endophyticum gen. nov., sp. nov., a new genus isolated from Rubus ulmifolius Schott. stem.</title>
        <authorList>
            <person name="Roca-Couso R."/>
            <person name="Flores-Felix J.D."/>
            <person name="Igual J.M."/>
            <person name="Rivas R."/>
        </authorList>
    </citation>
    <scope>NUCLEOTIDE SEQUENCE</scope>
    <source>
        <strain evidence="1">CRRU44</strain>
    </source>
</reference>
<evidence type="ECO:0000313" key="2">
    <source>
        <dbReference type="Proteomes" id="UP001155840"/>
    </source>
</evidence>
<keyword evidence="2" id="KW-1185">Reference proteome</keyword>
<organism evidence="1 2">
    <name type="scientific">Ferranicluibacter rubi</name>
    <dbReference type="NCBI Taxonomy" id="2715133"/>
    <lineage>
        <taxon>Bacteria</taxon>
        <taxon>Pseudomonadati</taxon>
        <taxon>Pseudomonadota</taxon>
        <taxon>Alphaproteobacteria</taxon>
        <taxon>Hyphomicrobiales</taxon>
        <taxon>Rhizobiaceae</taxon>
        <taxon>Ferranicluibacter</taxon>
    </lineage>
</organism>